<keyword evidence="3" id="KW-1185">Reference proteome</keyword>
<feature type="compositionally biased region" description="Polar residues" evidence="1">
    <location>
        <begin position="81"/>
        <end position="108"/>
    </location>
</feature>
<reference evidence="2" key="1">
    <citation type="journal article" date="2023" name="Mol. Biol. Evol.">
        <title>Third-Generation Sequencing Reveals the Adaptive Role of the Epigenome in Three Deep-Sea Polychaetes.</title>
        <authorList>
            <person name="Perez M."/>
            <person name="Aroh O."/>
            <person name="Sun Y."/>
            <person name="Lan Y."/>
            <person name="Juniper S.K."/>
            <person name="Young C.R."/>
            <person name="Angers B."/>
            <person name="Qian P.Y."/>
        </authorList>
    </citation>
    <scope>NUCLEOTIDE SEQUENCE</scope>
    <source>
        <strain evidence="2">R07B-5</strain>
    </source>
</reference>
<evidence type="ECO:0000256" key="1">
    <source>
        <dbReference type="SAM" id="MobiDB-lite"/>
    </source>
</evidence>
<proteinExistence type="predicted"/>
<dbReference type="EMBL" id="JAODUO010000363">
    <property type="protein sequence ID" value="KAK2182208.1"/>
    <property type="molecule type" value="Genomic_DNA"/>
</dbReference>
<feature type="compositionally biased region" description="Low complexity" evidence="1">
    <location>
        <begin position="61"/>
        <end position="77"/>
    </location>
</feature>
<comment type="caution">
    <text evidence="2">The sequence shown here is derived from an EMBL/GenBank/DDBJ whole genome shotgun (WGS) entry which is preliminary data.</text>
</comment>
<feature type="compositionally biased region" description="Acidic residues" evidence="1">
    <location>
        <begin position="182"/>
        <end position="191"/>
    </location>
</feature>
<protein>
    <submittedName>
        <fullName evidence="2">Uncharacterized protein</fullName>
    </submittedName>
</protein>
<evidence type="ECO:0000313" key="2">
    <source>
        <dbReference type="EMBL" id="KAK2182208.1"/>
    </source>
</evidence>
<evidence type="ECO:0000313" key="3">
    <source>
        <dbReference type="Proteomes" id="UP001209878"/>
    </source>
</evidence>
<accession>A0AAD9L2K7</accession>
<sequence length="290" mass="31206">MHLFRRKARSPSPTPSIEVPRLCLPRQKATTEAPSDDDDMPAAISTRKSSSAMTARLKVPSVGRVRSSSFDSSSMMGEKASTLQLPPMSSQRSKSLDSSYGAGSTSEETASDRDSTASLRIPVMARYYRRRSTDIPRLCIHCVHIESLSSQEPSPASSDGEFSLFSCGDSTASGELSSSFDSLDEEDEIDHDSDRSPLQSCGSSDGADGTENGTGIITLAVPLVKLRSSSFDSSCMVDSPVLAAVAQERRGSLDMLHVPPHGRSSSVDVNLPTCTSNRYRAMTFIPKRVK</sequence>
<dbReference type="Proteomes" id="UP001209878">
    <property type="component" value="Unassembled WGS sequence"/>
</dbReference>
<dbReference type="AlphaFoldDB" id="A0AAD9L2K7"/>
<organism evidence="2 3">
    <name type="scientific">Ridgeia piscesae</name>
    <name type="common">Tubeworm</name>
    <dbReference type="NCBI Taxonomy" id="27915"/>
    <lineage>
        <taxon>Eukaryota</taxon>
        <taxon>Metazoa</taxon>
        <taxon>Spiralia</taxon>
        <taxon>Lophotrochozoa</taxon>
        <taxon>Annelida</taxon>
        <taxon>Polychaeta</taxon>
        <taxon>Sedentaria</taxon>
        <taxon>Canalipalpata</taxon>
        <taxon>Sabellida</taxon>
        <taxon>Siboglinidae</taxon>
        <taxon>Ridgeia</taxon>
    </lineage>
</organism>
<gene>
    <name evidence="2" type="ORF">NP493_363g02000</name>
</gene>
<name>A0AAD9L2K7_RIDPI</name>
<feature type="region of interest" description="Disordered" evidence="1">
    <location>
        <begin position="1"/>
        <end position="115"/>
    </location>
</feature>
<feature type="region of interest" description="Disordered" evidence="1">
    <location>
        <begin position="175"/>
        <end position="212"/>
    </location>
</feature>